<dbReference type="PANTHER" id="PTHR12001:SF85">
    <property type="entry name" value="SHORT CHAIN ISOPRENYL DIPHOSPHATE SYNTHASE"/>
    <property type="match status" value="1"/>
</dbReference>
<comment type="cofactor">
    <cofactor evidence="1">
        <name>Mg(2+)</name>
        <dbReference type="ChEBI" id="CHEBI:18420"/>
    </cofactor>
</comment>
<dbReference type="InterPro" id="IPR033749">
    <property type="entry name" value="Polyprenyl_synt_CS"/>
</dbReference>
<evidence type="ECO:0000256" key="5">
    <source>
        <dbReference type="ARBA" id="ARBA00022842"/>
    </source>
</evidence>
<dbReference type="InterPro" id="IPR008949">
    <property type="entry name" value="Isoprenoid_synthase_dom_sf"/>
</dbReference>
<evidence type="ECO:0000256" key="1">
    <source>
        <dbReference type="ARBA" id="ARBA00001946"/>
    </source>
</evidence>
<dbReference type="PANTHER" id="PTHR12001">
    <property type="entry name" value="GERANYLGERANYL PYROPHOSPHATE SYNTHASE"/>
    <property type="match status" value="1"/>
</dbReference>
<comment type="similarity">
    <text evidence="2 6">Belongs to the FPP/GGPP synthase family.</text>
</comment>
<keyword evidence="3 6" id="KW-0808">Transferase</keyword>
<dbReference type="GO" id="GO:0046872">
    <property type="term" value="F:metal ion binding"/>
    <property type="evidence" value="ECO:0007669"/>
    <property type="project" value="UniProtKB-KW"/>
</dbReference>
<dbReference type="GO" id="GO:0008299">
    <property type="term" value="P:isoprenoid biosynthetic process"/>
    <property type="evidence" value="ECO:0007669"/>
    <property type="project" value="InterPro"/>
</dbReference>
<dbReference type="EMBL" id="VDMA02000007">
    <property type="protein sequence ID" value="KAB8184433.1"/>
    <property type="molecule type" value="Genomic_DNA"/>
</dbReference>
<name>A0A5N6BVV5_9ACTN</name>
<dbReference type="AlphaFoldDB" id="A0A5N6BVV5"/>
<protein>
    <submittedName>
        <fullName evidence="8">Polyprenyl synthetase family protein</fullName>
    </submittedName>
</protein>
<dbReference type="SFLD" id="SFLDS00005">
    <property type="entry name" value="Isoprenoid_Synthase_Type_I"/>
    <property type="match status" value="1"/>
</dbReference>
<sequence length="431" mass="45368">MQPPERAGAKTLLTAPPITVTIEGAVGMLTLTRETGSVRDETREPFDRHLSDLFDRALDELLRREMSRLSFLGADDREVLQRHLADFVARGGRRLRPAFVYWGHRASGGSPDDLGAVLAAGCSIELLHACALILDDVMDESPLRRGRTTAHLALAERHRELGWAGSSRRFGESAAVLLGVLAFTWADSALLADRRRLADALEVFTQLRVELVAGQYLDLTCAARGGGDRREALLISTYKSGKYTVERPLHLGHAIAGGEPGLRRVLSAYALPLGEAFQLRDDVLGVFGDPARTGKPAGADLLQGKRTYLLTLARERADGPGAALLDALPGTGEARPDHLAAAREVIVATGALEAVERRIRGLTDSAGEALSGADMPADARAALLGLARRLAQPGPAASPDQAGRVASSGPASQPGPAPLAGSAEPAAGGAG</sequence>
<dbReference type="GO" id="GO:0004659">
    <property type="term" value="F:prenyltransferase activity"/>
    <property type="evidence" value="ECO:0007669"/>
    <property type="project" value="InterPro"/>
</dbReference>
<evidence type="ECO:0000313" key="8">
    <source>
        <dbReference type="EMBL" id="KAB8184433.1"/>
    </source>
</evidence>
<keyword evidence="4" id="KW-0479">Metal-binding</keyword>
<evidence type="ECO:0000256" key="2">
    <source>
        <dbReference type="ARBA" id="ARBA00006706"/>
    </source>
</evidence>
<proteinExistence type="inferred from homology"/>
<evidence type="ECO:0000256" key="4">
    <source>
        <dbReference type="ARBA" id="ARBA00022723"/>
    </source>
</evidence>
<comment type="caution">
    <text evidence="8">The sequence shown here is derived from an EMBL/GenBank/DDBJ whole genome shotgun (WGS) entry which is preliminary data.</text>
</comment>
<keyword evidence="9" id="KW-1185">Reference proteome</keyword>
<feature type="compositionally biased region" description="Low complexity" evidence="7">
    <location>
        <begin position="406"/>
        <end position="431"/>
    </location>
</feature>
<organism evidence="8 9">
    <name type="scientific">Microbispora catharanthi</name>
    <dbReference type="NCBI Taxonomy" id="1712871"/>
    <lineage>
        <taxon>Bacteria</taxon>
        <taxon>Bacillati</taxon>
        <taxon>Actinomycetota</taxon>
        <taxon>Actinomycetes</taxon>
        <taxon>Streptosporangiales</taxon>
        <taxon>Streptosporangiaceae</taxon>
        <taxon>Microbispora</taxon>
    </lineage>
</organism>
<dbReference type="PROSITE" id="PS00723">
    <property type="entry name" value="POLYPRENYL_SYNTHASE_1"/>
    <property type="match status" value="1"/>
</dbReference>
<gene>
    <name evidence="8" type="ORF">FH610_015025</name>
</gene>
<dbReference type="CDD" id="cd00685">
    <property type="entry name" value="Trans_IPPS_HT"/>
    <property type="match status" value="1"/>
</dbReference>
<dbReference type="Pfam" id="PF00348">
    <property type="entry name" value="polyprenyl_synt"/>
    <property type="match status" value="1"/>
</dbReference>
<accession>A0A5N6BVV5</accession>
<dbReference type="Gene3D" id="1.10.600.10">
    <property type="entry name" value="Farnesyl Diphosphate Synthase"/>
    <property type="match status" value="1"/>
</dbReference>
<evidence type="ECO:0000256" key="6">
    <source>
        <dbReference type="RuleBase" id="RU004466"/>
    </source>
</evidence>
<evidence type="ECO:0000256" key="7">
    <source>
        <dbReference type="SAM" id="MobiDB-lite"/>
    </source>
</evidence>
<dbReference type="SUPFAM" id="SSF48576">
    <property type="entry name" value="Terpenoid synthases"/>
    <property type="match status" value="1"/>
</dbReference>
<dbReference type="Proteomes" id="UP000313066">
    <property type="component" value="Unassembled WGS sequence"/>
</dbReference>
<feature type="region of interest" description="Disordered" evidence="7">
    <location>
        <begin position="392"/>
        <end position="431"/>
    </location>
</feature>
<evidence type="ECO:0000313" key="9">
    <source>
        <dbReference type="Proteomes" id="UP000313066"/>
    </source>
</evidence>
<keyword evidence="5" id="KW-0460">Magnesium</keyword>
<dbReference type="InterPro" id="IPR000092">
    <property type="entry name" value="Polyprenyl_synt"/>
</dbReference>
<reference evidence="8 9" key="1">
    <citation type="submission" date="2019-10" db="EMBL/GenBank/DDBJ databases">
        <title>Nonomuraea sp. nov., isolated from Phyllanthus amarus.</title>
        <authorList>
            <person name="Klykleung N."/>
            <person name="Tanasupawat S."/>
        </authorList>
    </citation>
    <scope>NUCLEOTIDE SEQUENCE [LARGE SCALE GENOMIC DNA]</scope>
    <source>
        <strain evidence="8 9">CR1-09</strain>
    </source>
</reference>
<evidence type="ECO:0000256" key="3">
    <source>
        <dbReference type="ARBA" id="ARBA00022679"/>
    </source>
</evidence>
<dbReference type="PROSITE" id="PS00444">
    <property type="entry name" value="POLYPRENYL_SYNTHASE_2"/>
    <property type="match status" value="1"/>
</dbReference>